<feature type="non-terminal residue" evidence="1">
    <location>
        <position position="102"/>
    </location>
</feature>
<dbReference type="SUPFAM" id="SSF53720">
    <property type="entry name" value="ALDH-like"/>
    <property type="match status" value="1"/>
</dbReference>
<dbReference type="AlphaFoldDB" id="X0XQ25"/>
<dbReference type="Gene3D" id="3.40.605.10">
    <property type="entry name" value="Aldehyde Dehydrogenase, Chain A, domain 1"/>
    <property type="match status" value="1"/>
</dbReference>
<comment type="caution">
    <text evidence="1">The sequence shown here is derived from an EMBL/GenBank/DDBJ whole genome shotgun (WGS) entry which is preliminary data.</text>
</comment>
<dbReference type="InterPro" id="IPR016162">
    <property type="entry name" value="Ald_DH_N"/>
</dbReference>
<accession>X0XQ25</accession>
<protein>
    <recommendedName>
        <fullName evidence="2">Gamma-glutamyl-phosphate reductase</fullName>
    </recommendedName>
</protein>
<name>X0XQ25_9ZZZZ</name>
<reference evidence="1" key="1">
    <citation type="journal article" date="2014" name="Front. Microbiol.">
        <title>High frequency of phylogenetically diverse reductive dehalogenase-homologous genes in deep subseafloor sedimentary metagenomes.</title>
        <authorList>
            <person name="Kawai M."/>
            <person name="Futagami T."/>
            <person name="Toyoda A."/>
            <person name="Takaki Y."/>
            <person name="Nishi S."/>
            <person name="Hori S."/>
            <person name="Arai W."/>
            <person name="Tsubouchi T."/>
            <person name="Morono Y."/>
            <person name="Uchiyama I."/>
            <person name="Ito T."/>
            <person name="Fujiyama A."/>
            <person name="Inagaki F."/>
            <person name="Takami H."/>
        </authorList>
    </citation>
    <scope>NUCLEOTIDE SEQUENCE</scope>
    <source>
        <strain evidence="1">Expedition CK06-06</strain>
    </source>
</reference>
<dbReference type="GO" id="GO:0004350">
    <property type="term" value="F:glutamate-5-semialdehyde dehydrogenase activity"/>
    <property type="evidence" value="ECO:0007669"/>
    <property type="project" value="TreeGrafter"/>
</dbReference>
<proteinExistence type="predicted"/>
<dbReference type="EMBL" id="BARS01056735">
    <property type="protein sequence ID" value="GAG45294.1"/>
    <property type="molecule type" value="Genomic_DNA"/>
</dbReference>
<evidence type="ECO:0000313" key="1">
    <source>
        <dbReference type="EMBL" id="GAG45294.1"/>
    </source>
</evidence>
<gene>
    <name evidence="1" type="ORF">S01H1_83451</name>
</gene>
<sequence length="102" mass="10733">MATVSADAKNGALNNIAEALTAREEEILAANRADYEESQRAGLPEKVLDRLLLNHDRLSAIAGDVLSVAALPDPVGETFDMRTLPNGLIVGKTRVPLGVIGA</sequence>
<dbReference type="PANTHER" id="PTHR11063:SF8">
    <property type="entry name" value="DELTA-1-PYRROLINE-5-CARBOXYLATE SYNTHASE"/>
    <property type="match status" value="1"/>
</dbReference>
<organism evidence="1">
    <name type="scientific">marine sediment metagenome</name>
    <dbReference type="NCBI Taxonomy" id="412755"/>
    <lineage>
        <taxon>unclassified sequences</taxon>
        <taxon>metagenomes</taxon>
        <taxon>ecological metagenomes</taxon>
    </lineage>
</organism>
<evidence type="ECO:0008006" key="2">
    <source>
        <dbReference type="Google" id="ProtNLM"/>
    </source>
</evidence>
<dbReference type="InterPro" id="IPR016161">
    <property type="entry name" value="Ald_DH/histidinol_DH"/>
</dbReference>
<dbReference type="PANTHER" id="PTHR11063">
    <property type="entry name" value="GLUTAMATE SEMIALDEHYDE DEHYDROGENASE"/>
    <property type="match status" value="1"/>
</dbReference>